<dbReference type="AlphaFoldDB" id="A0A517DVZ1"/>
<dbReference type="OrthoDB" id="1684730at2"/>
<evidence type="ECO:0000256" key="2">
    <source>
        <dbReference type="SAM" id="SignalP"/>
    </source>
</evidence>
<protein>
    <recommendedName>
        <fullName evidence="5">Spore germination GerD central core domain-containing protein</fullName>
    </recommendedName>
</protein>
<accession>A0A517DVZ1</accession>
<dbReference type="Proteomes" id="UP000320776">
    <property type="component" value="Chromosome"/>
</dbReference>
<sequence>MNKKFSVWAVGGLLTAAVLAVGVSPAIAGAPEKSTQAWGTQANQPGVMPGKMNPQAMAEMMKTPAMQKQCLDMMKDPAMQQVMKDMMKTPELQGVMKQMLQQDMAFHQIMADLVNSVDMDSDHGAPQPAEQDGDSFPAGHSWHHG</sequence>
<evidence type="ECO:0008006" key="5">
    <source>
        <dbReference type="Google" id="ProtNLM"/>
    </source>
</evidence>
<name>A0A517DVZ1_9FIRM</name>
<gene>
    <name evidence="3" type="ORF">SPTER_29080</name>
</gene>
<feature type="chain" id="PRO_5038917990" description="Spore germination GerD central core domain-containing protein" evidence="2">
    <location>
        <begin position="29"/>
        <end position="145"/>
    </location>
</feature>
<feature type="region of interest" description="Disordered" evidence="1">
    <location>
        <begin position="118"/>
        <end position="145"/>
    </location>
</feature>
<keyword evidence="2" id="KW-0732">Signal</keyword>
<evidence type="ECO:0000313" key="4">
    <source>
        <dbReference type="Proteomes" id="UP000320776"/>
    </source>
</evidence>
<proteinExistence type="predicted"/>
<keyword evidence="4" id="KW-1185">Reference proteome</keyword>
<organism evidence="3 4">
    <name type="scientific">Sporomusa termitida</name>
    <dbReference type="NCBI Taxonomy" id="2377"/>
    <lineage>
        <taxon>Bacteria</taxon>
        <taxon>Bacillati</taxon>
        <taxon>Bacillota</taxon>
        <taxon>Negativicutes</taxon>
        <taxon>Selenomonadales</taxon>
        <taxon>Sporomusaceae</taxon>
        <taxon>Sporomusa</taxon>
    </lineage>
</organism>
<reference evidence="3 4" key="1">
    <citation type="submission" date="2019-02" db="EMBL/GenBank/DDBJ databases">
        <title>Closed genome of Sporomusa termitida DSM 4440.</title>
        <authorList>
            <person name="Poehlein A."/>
            <person name="Daniel R."/>
        </authorList>
    </citation>
    <scope>NUCLEOTIDE SEQUENCE [LARGE SCALE GENOMIC DNA]</scope>
    <source>
        <strain evidence="3 4">DSM 4440</strain>
    </source>
</reference>
<evidence type="ECO:0000313" key="3">
    <source>
        <dbReference type="EMBL" id="QDR81522.1"/>
    </source>
</evidence>
<dbReference type="KEGG" id="sted:SPTER_29080"/>
<evidence type="ECO:0000256" key="1">
    <source>
        <dbReference type="SAM" id="MobiDB-lite"/>
    </source>
</evidence>
<dbReference type="EMBL" id="CP036259">
    <property type="protein sequence ID" value="QDR81522.1"/>
    <property type="molecule type" value="Genomic_DNA"/>
</dbReference>
<dbReference type="RefSeq" id="WP_144351005.1">
    <property type="nucleotide sequence ID" value="NZ_CP036259.1"/>
</dbReference>
<feature type="signal peptide" evidence="2">
    <location>
        <begin position="1"/>
        <end position="28"/>
    </location>
</feature>